<feature type="DNA-binding region" description="H-T-H motif" evidence="2">
    <location>
        <begin position="31"/>
        <end position="50"/>
    </location>
</feature>
<dbReference type="Pfam" id="PF00440">
    <property type="entry name" value="TetR_N"/>
    <property type="match status" value="1"/>
</dbReference>
<organism evidence="4 5">
    <name type="scientific">Paenibacillus suaedae</name>
    <dbReference type="NCBI Taxonomy" id="3077233"/>
    <lineage>
        <taxon>Bacteria</taxon>
        <taxon>Bacillati</taxon>
        <taxon>Bacillota</taxon>
        <taxon>Bacilli</taxon>
        <taxon>Bacillales</taxon>
        <taxon>Paenibacillaceae</taxon>
        <taxon>Paenibacillus</taxon>
    </lineage>
</organism>
<dbReference type="PROSITE" id="PS50977">
    <property type="entry name" value="HTH_TETR_2"/>
    <property type="match status" value="1"/>
</dbReference>
<dbReference type="RefSeq" id="WP_072727493.1">
    <property type="nucleotide sequence ID" value="NZ_JAVYAA010000001.1"/>
</dbReference>
<dbReference type="PANTHER" id="PTHR43479:SF11">
    <property type="entry name" value="ACREF_ENVCD OPERON REPRESSOR-RELATED"/>
    <property type="match status" value="1"/>
</dbReference>
<dbReference type="Proteomes" id="UP001250538">
    <property type="component" value="Unassembled WGS sequence"/>
</dbReference>
<dbReference type="Gene3D" id="1.10.357.10">
    <property type="entry name" value="Tetracycline Repressor, domain 2"/>
    <property type="match status" value="1"/>
</dbReference>
<evidence type="ECO:0000256" key="1">
    <source>
        <dbReference type="ARBA" id="ARBA00023125"/>
    </source>
</evidence>
<keyword evidence="1 2" id="KW-0238">DNA-binding</keyword>
<evidence type="ECO:0000313" key="4">
    <source>
        <dbReference type="EMBL" id="MDT8974759.1"/>
    </source>
</evidence>
<name>A0AAJ2N6Y1_9BACL</name>
<keyword evidence="5" id="KW-1185">Reference proteome</keyword>
<evidence type="ECO:0000313" key="5">
    <source>
        <dbReference type="Proteomes" id="UP001250538"/>
    </source>
</evidence>
<dbReference type="EMBL" id="JAVYAA010000001">
    <property type="protein sequence ID" value="MDT8974759.1"/>
    <property type="molecule type" value="Genomic_DNA"/>
</dbReference>
<gene>
    <name evidence="4" type="ORF">RQP50_00715</name>
</gene>
<dbReference type="InterPro" id="IPR001647">
    <property type="entry name" value="HTH_TetR"/>
</dbReference>
<dbReference type="PANTHER" id="PTHR43479">
    <property type="entry name" value="ACREF/ENVCD OPERON REPRESSOR-RELATED"/>
    <property type="match status" value="1"/>
</dbReference>
<feature type="domain" description="HTH tetR-type" evidence="3">
    <location>
        <begin position="8"/>
        <end position="68"/>
    </location>
</feature>
<sequence>MKQPDKSLETKEKILNATLDMIKEEEFEQITIRKVASRSNTNIALINYYFGSKDALINEAIKILLSGFRSSFNILDDRSIEPLQRLRLFLIQYVQVIQQYPAIISRTITAGSAMFASQQEYGQFLQAVGFDKVQRTIQEITREDNHEGLTMMMMQLFGAVFLPVLMKPLLESGTGVAVASVEAQIDLLFARYFHRDSRLQS</sequence>
<evidence type="ECO:0000256" key="2">
    <source>
        <dbReference type="PROSITE-ProRule" id="PRU00335"/>
    </source>
</evidence>
<reference evidence="5" key="1">
    <citation type="submission" date="2023-09" db="EMBL/GenBank/DDBJ databases">
        <title>Paenibacillus sp. chi10 Genome sequencing and assembly.</title>
        <authorList>
            <person name="Kim I."/>
        </authorList>
    </citation>
    <scope>NUCLEOTIDE SEQUENCE [LARGE SCALE GENOMIC DNA]</scope>
    <source>
        <strain evidence="5">chi10</strain>
    </source>
</reference>
<proteinExistence type="predicted"/>
<dbReference type="GO" id="GO:0003677">
    <property type="term" value="F:DNA binding"/>
    <property type="evidence" value="ECO:0007669"/>
    <property type="project" value="UniProtKB-UniRule"/>
</dbReference>
<accession>A0AAJ2N6Y1</accession>
<dbReference type="InterPro" id="IPR009057">
    <property type="entry name" value="Homeodomain-like_sf"/>
</dbReference>
<dbReference type="InterPro" id="IPR050624">
    <property type="entry name" value="HTH-type_Tx_Regulator"/>
</dbReference>
<comment type="caution">
    <text evidence="4">The sequence shown here is derived from an EMBL/GenBank/DDBJ whole genome shotgun (WGS) entry which is preliminary data.</text>
</comment>
<evidence type="ECO:0000259" key="3">
    <source>
        <dbReference type="PROSITE" id="PS50977"/>
    </source>
</evidence>
<dbReference type="SUPFAM" id="SSF46689">
    <property type="entry name" value="Homeodomain-like"/>
    <property type="match status" value="1"/>
</dbReference>
<dbReference type="AlphaFoldDB" id="A0AAJ2N6Y1"/>
<protein>
    <submittedName>
        <fullName evidence="4">TetR/AcrR family transcriptional regulator</fullName>
    </submittedName>
</protein>